<dbReference type="RefSeq" id="WP_054536265.1">
    <property type="nucleotide sequence ID" value="NZ_LGKP01000032.1"/>
</dbReference>
<evidence type="ECO:0000313" key="2">
    <source>
        <dbReference type="EMBL" id="KPL81917.1"/>
    </source>
</evidence>
<protein>
    <recommendedName>
        <fullName evidence="1">N-acetyltransferase domain-containing protein</fullName>
    </recommendedName>
</protein>
<proteinExistence type="predicted"/>
<reference evidence="2 3" key="1">
    <citation type="submission" date="2015-07" db="EMBL/GenBank/DDBJ databases">
        <title>Whole genome sequence of Herpetosiphon geysericola DSM 7119.</title>
        <authorList>
            <person name="Hemp J."/>
            <person name="Ward L.M."/>
            <person name="Pace L.A."/>
            <person name="Fischer W.W."/>
        </authorList>
    </citation>
    <scope>NUCLEOTIDE SEQUENCE [LARGE SCALE GENOMIC DNA]</scope>
    <source>
        <strain evidence="2 3">DSM 7119</strain>
    </source>
</reference>
<feature type="domain" description="N-acetyltransferase" evidence="1">
    <location>
        <begin position="74"/>
        <end position="152"/>
    </location>
</feature>
<sequence>MDDWQTLHSATRLGVLDAPYPLRYLSTDDGVDLGRLVHAAGLPLPNEPTPTLSACIDWAFAALQGDYGRLLDACSFVIETRSGLLGAIVVVKQANTVEILQLAVDQAFQQQHFERALLSAALNGLAQARYPQVQVRVLANSSQAHFFTNHGFMLAEDVNDASTSNHD</sequence>
<name>A0A0P6XZG9_9CHLR</name>
<dbReference type="OrthoDB" id="9826294at2"/>
<dbReference type="InterPro" id="IPR000182">
    <property type="entry name" value="GNAT_dom"/>
</dbReference>
<dbReference type="SUPFAM" id="SSF55729">
    <property type="entry name" value="Acyl-CoA N-acyltransferases (Nat)"/>
    <property type="match status" value="1"/>
</dbReference>
<organism evidence="2 3">
    <name type="scientific">Herpetosiphon geysericola</name>
    <dbReference type="NCBI Taxonomy" id="70996"/>
    <lineage>
        <taxon>Bacteria</taxon>
        <taxon>Bacillati</taxon>
        <taxon>Chloroflexota</taxon>
        <taxon>Chloroflexia</taxon>
        <taxon>Herpetosiphonales</taxon>
        <taxon>Herpetosiphonaceae</taxon>
        <taxon>Herpetosiphon</taxon>
    </lineage>
</organism>
<dbReference type="InterPro" id="IPR016181">
    <property type="entry name" value="Acyl_CoA_acyltransferase"/>
</dbReference>
<dbReference type="Gene3D" id="3.40.630.30">
    <property type="match status" value="1"/>
</dbReference>
<keyword evidence="3" id="KW-1185">Reference proteome</keyword>
<accession>A0A0P6XZG9</accession>
<dbReference type="EMBL" id="LGKP01000032">
    <property type="protein sequence ID" value="KPL81917.1"/>
    <property type="molecule type" value="Genomic_DNA"/>
</dbReference>
<dbReference type="GO" id="GO:0016747">
    <property type="term" value="F:acyltransferase activity, transferring groups other than amino-acyl groups"/>
    <property type="evidence" value="ECO:0007669"/>
    <property type="project" value="InterPro"/>
</dbReference>
<dbReference type="AlphaFoldDB" id="A0A0P6XZG9"/>
<evidence type="ECO:0000259" key="1">
    <source>
        <dbReference type="Pfam" id="PF13508"/>
    </source>
</evidence>
<comment type="caution">
    <text evidence="2">The sequence shown here is derived from an EMBL/GenBank/DDBJ whole genome shotgun (WGS) entry which is preliminary data.</text>
</comment>
<dbReference type="Pfam" id="PF13508">
    <property type="entry name" value="Acetyltransf_7"/>
    <property type="match status" value="1"/>
</dbReference>
<evidence type="ECO:0000313" key="3">
    <source>
        <dbReference type="Proteomes" id="UP000050277"/>
    </source>
</evidence>
<gene>
    <name evidence="2" type="ORF">SE18_20155</name>
</gene>
<dbReference type="STRING" id="70996.SE18_20155"/>
<dbReference type="Proteomes" id="UP000050277">
    <property type="component" value="Unassembled WGS sequence"/>
</dbReference>